<proteinExistence type="predicted"/>
<organism evidence="1 2">
    <name type="scientific">Alkalibacterium kapii</name>
    <dbReference type="NCBI Taxonomy" id="426704"/>
    <lineage>
        <taxon>Bacteria</taxon>
        <taxon>Bacillati</taxon>
        <taxon>Bacillota</taxon>
        <taxon>Bacilli</taxon>
        <taxon>Lactobacillales</taxon>
        <taxon>Carnobacteriaceae</taxon>
        <taxon>Alkalibacterium</taxon>
    </lineage>
</organism>
<dbReference type="AlphaFoldDB" id="A0A511AVJ5"/>
<dbReference type="EMBL" id="BJUY01000037">
    <property type="protein sequence ID" value="GEK92176.1"/>
    <property type="molecule type" value="Genomic_DNA"/>
</dbReference>
<keyword evidence="2" id="KW-1185">Reference proteome</keyword>
<dbReference type="Proteomes" id="UP000321662">
    <property type="component" value="Unassembled WGS sequence"/>
</dbReference>
<name>A0A511AVJ5_9LACT</name>
<sequence>MFYIKFHPKKVEVRLQVSMIKRESNEDVKVRLIQSVIKILAAEEGGGSAPTKFNRA</sequence>
<comment type="caution">
    <text evidence="1">The sequence shown here is derived from an EMBL/GenBank/DDBJ whole genome shotgun (WGS) entry which is preliminary data.</text>
</comment>
<accession>A0A511AVJ5</accession>
<gene>
    <name evidence="1" type="ORF">AKA01nite_17980</name>
</gene>
<evidence type="ECO:0000313" key="1">
    <source>
        <dbReference type="EMBL" id="GEK92176.1"/>
    </source>
</evidence>
<protein>
    <submittedName>
        <fullName evidence="1">Uncharacterized protein</fullName>
    </submittedName>
</protein>
<evidence type="ECO:0000313" key="2">
    <source>
        <dbReference type="Proteomes" id="UP000321662"/>
    </source>
</evidence>
<reference evidence="1 2" key="1">
    <citation type="submission" date="2019-07" db="EMBL/GenBank/DDBJ databases">
        <title>Whole genome shotgun sequence of Alkalibacterium kapii NBRC 103247.</title>
        <authorList>
            <person name="Hosoyama A."/>
            <person name="Uohara A."/>
            <person name="Ohji S."/>
            <person name="Ichikawa N."/>
        </authorList>
    </citation>
    <scope>NUCLEOTIDE SEQUENCE [LARGE SCALE GENOMIC DNA]</scope>
    <source>
        <strain evidence="1 2">NBRC 103247</strain>
    </source>
</reference>